<evidence type="ECO:0000256" key="3">
    <source>
        <dbReference type="ARBA" id="ARBA00022643"/>
    </source>
</evidence>
<dbReference type="Pfam" id="PF22290">
    <property type="entry name" value="DmmA-like_N"/>
    <property type="match status" value="1"/>
</dbReference>
<dbReference type="SUPFAM" id="SSF63380">
    <property type="entry name" value="Riboflavin synthase domain-like"/>
    <property type="match status" value="1"/>
</dbReference>
<dbReference type="InterPro" id="IPR017927">
    <property type="entry name" value="FAD-bd_FR_type"/>
</dbReference>
<dbReference type="CDD" id="cd06185">
    <property type="entry name" value="PDR_like"/>
    <property type="match status" value="1"/>
</dbReference>
<dbReference type="PRINTS" id="PR00409">
    <property type="entry name" value="PHDIOXRDTASE"/>
</dbReference>
<protein>
    <submittedName>
        <fullName evidence="11">Oxidoreductase</fullName>
    </submittedName>
</protein>
<keyword evidence="6" id="KW-0560">Oxidoreductase</keyword>
<name>A0A370NR67_9BURK</name>
<evidence type="ECO:0000256" key="4">
    <source>
        <dbReference type="ARBA" id="ARBA00022714"/>
    </source>
</evidence>
<dbReference type="PROSITE" id="PS51384">
    <property type="entry name" value="FAD_FR"/>
    <property type="match status" value="1"/>
</dbReference>
<keyword evidence="4" id="KW-0001">2Fe-2S</keyword>
<dbReference type="Gene3D" id="3.10.20.30">
    <property type="match status" value="1"/>
</dbReference>
<dbReference type="Pfam" id="PF00111">
    <property type="entry name" value="Fer2"/>
    <property type="match status" value="1"/>
</dbReference>
<dbReference type="AlphaFoldDB" id="A0A370NR67"/>
<evidence type="ECO:0000256" key="8">
    <source>
        <dbReference type="ARBA" id="ARBA00023014"/>
    </source>
</evidence>
<comment type="caution">
    <text evidence="11">The sequence shown here is derived from an EMBL/GenBank/DDBJ whole genome shotgun (WGS) entry which is preliminary data.</text>
</comment>
<dbReference type="Gene3D" id="2.40.30.10">
    <property type="entry name" value="Translation factors"/>
    <property type="match status" value="1"/>
</dbReference>
<evidence type="ECO:0000256" key="2">
    <source>
        <dbReference type="ARBA" id="ARBA00022630"/>
    </source>
</evidence>
<dbReference type="InterPro" id="IPR039261">
    <property type="entry name" value="FNR_nucleotide-bd"/>
</dbReference>
<dbReference type="InterPro" id="IPR012675">
    <property type="entry name" value="Beta-grasp_dom_sf"/>
</dbReference>
<dbReference type="PANTHER" id="PTHR30212">
    <property type="entry name" value="PROTEIN YIIM"/>
    <property type="match status" value="1"/>
</dbReference>
<dbReference type="SUPFAM" id="SSF54292">
    <property type="entry name" value="2Fe-2S ferredoxin-like"/>
    <property type="match status" value="1"/>
</dbReference>
<gene>
    <name evidence="11" type="ORF">DN412_22355</name>
</gene>
<evidence type="ECO:0000313" key="11">
    <source>
        <dbReference type="EMBL" id="RDK08112.1"/>
    </source>
</evidence>
<dbReference type="GO" id="GO:0051537">
    <property type="term" value="F:2 iron, 2 sulfur cluster binding"/>
    <property type="evidence" value="ECO:0007669"/>
    <property type="project" value="UniProtKB-KW"/>
</dbReference>
<dbReference type="InterPro" id="IPR036010">
    <property type="entry name" value="2Fe-2S_ferredoxin-like_sf"/>
</dbReference>
<evidence type="ECO:0000256" key="6">
    <source>
        <dbReference type="ARBA" id="ARBA00023002"/>
    </source>
</evidence>
<evidence type="ECO:0000256" key="5">
    <source>
        <dbReference type="ARBA" id="ARBA00022723"/>
    </source>
</evidence>
<dbReference type="Gene3D" id="3.40.50.80">
    <property type="entry name" value="Nucleotide-binding domain of ferredoxin-NADP reductase (FNR) module"/>
    <property type="match status" value="1"/>
</dbReference>
<dbReference type="Proteomes" id="UP000255165">
    <property type="component" value="Unassembled WGS sequence"/>
</dbReference>
<evidence type="ECO:0000256" key="7">
    <source>
        <dbReference type="ARBA" id="ARBA00023004"/>
    </source>
</evidence>
<proteinExistence type="predicted"/>
<keyword evidence="12" id="KW-1185">Reference proteome</keyword>
<dbReference type="InterPro" id="IPR001041">
    <property type="entry name" value="2Fe-2S_ferredoxin-type"/>
</dbReference>
<dbReference type="PROSITE" id="PS51085">
    <property type="entry name" value="2FE2S_FER_2"/>
    <property type="match status" value="1"/>
</dbReference>
<evidence type="ECO:0000256" key="1">
    <source>
        <dbReference type="ARBA" id="ARBA00001917"/>
    </source>
</evidence>
<feature type="domain" description="2Fe-2S ferredoxin-type" evidence="9">
    <location>
        <begin position="236"/>
        <end position="321"/>
    </location>
</feature>
<dbReference type="PROSITE" id="PS00197">
    <property type="entry name" value="2FE2S_FER_1"/>
    <property type="match status" value="1"/>
</dbReference>
<keyword evidence="8" id="KW-0411">Iron-sulfur</keyword>
<keyword evidence="2" id="KW-0285">Flavoprotein</keyword>
<evidence type="ECO:0000259" key="9">
    <source>
        <dbReference type="PROSITE" id="PS51085"/>
    </source>
</evidence>
<dbReference type="RefSeq" id="WP_115213583.1">
    <property type="nucleotide sequence ID" value="NZ_QKWJ01000030.1"/>
</dbReference>
<comment type="cofactor">
    <cofactor evidence="1">
        <name>FMN</name>
        <dbReference type="ChEBI" id="CHEBI:58210"/>
    </cofactor>
</comment>
<dbReference type="EMBL" id="QKWJ01000030">
    <property type="protein sequence ID" value="RDK08112.1"/>
    <property type="molecule type" value="Genomic_DNA"/>
</dbReference>
<dbReference type="GO" id="GO:0046872">
    <property type="term" value="F:metal ion binding"/>
    <property type="evidence" value="ECO:0007669"/>
    <property type="project" value="UniProtKB-KW"/>
</dbReference>
<dbReference type="CDD" id="cd00207">
    <property type="entry name" value="fer2"/>
    <property type="match status" value="1"/>
</dbReference>
<dbReference type="InterPro" id="IPR054582">
    <property type="entry name" value="DmmA-like_N"/>
</dbReference>
<dbReference type="InterPro" id="IPR052353">
    <property type="entry name" value="Benzoxazolinone_Detox_Enz"/>
</dbReference>
<feature type="domain" description="FAD-binding FR-type" evidence="10">
    <location>
        <begin position="4"/>
        <end position="105"/>
    </location>
</feature>
<reference evidence="12" key="1">
    <citation type="submission" date="2018-06" db="EMBL/GenBank/DDBJ databases">
        <authorList>
            <person name="Feng T."/>
            <person name="Jeon C.O."/>
        </authorList>
    </citation>
    <scope>NUCLEOTIDE SEQUENCE [LARGE SCALE GENOMIC DNA]</scope>
    <source>
        <strain evidence="12">S23</strain>
    </source>
</reference>
<keyword evidence="3" id="KW-0288">FMN</keyword>
<dbReference type="GO" id="GO:0016491">
    <property type="term" value="F:oxidoreductase activity"/>
    <property type="evidence" value="ECO:0007669"/>
    <property type="project" value="UniProtKB-KW"/>
</dbReference>
<keyword evidence="7" id="KW-0408">Iron</keyword>
<evidence type="ECO:0000259" key="10">
    <source>
        <dbReference type="PROSITE" id="PS51384"/>
    </source>
</evidence>
<dbReference type="InterPro" id="IPR017938">
    <property type="entry name" value="Riboflavin_synthase-like_b-brl"/>
</dbReference>
<dbReference type="SUPFAM" id="SSF52343">
    <property type="entry name" value="Ferredoxin reductase-like, C-terminal NADP-linked domain"/>
    <property type="match status" value="1"/>
</dbReference>
<accession>A0A370NR67</accession>
<evidence type="ECO:0000313" key="12">
    <source>
        <dbReference type="Proteomes" id="UP000255165"/>
    </source>
</evidence>
<organism evidence="11 12">
    <name type="scientific">Cupriavidus lacunae</name>
    <dbReference type="NCBI Taxonomy" id="2666307"/>
    <lineage>
        <taxon>Bacteria</taxon>
        <taxon>Pseudomonadati</taxon>
        <taxon>Pseudomonadota</taxon>
        <taxon>Betaproteobacteria</taxon>
        <taxon>Burkholderiales</taxon>
        <taxon>Burkholderiaceae</taxon>
        <taxon>Cupriavidus</taxon>
    </lineage>
</organism>
<dbReference type="PANTHER" id="PTHR30212:SF2">
    <property type="entry name" value="PROTEIN YIIM"/>
    <property type="match status" value="1"/>
</dbReference>
<keyword evidence="5" id="KW-0479">Metal-binding</keyword>
<sequence length="321" mass="34352">MDTESLIEVRVARKTVEAEGIAGFCLVPTGGTLPPFDAGAHIDVHLPGGLVRQYSLCGPPQAVNAYHIGVLHDAASRGGSRTMHELVNEGDVLRIGQPKNHFRLNEGAARSLLFAGGIGVTPIIAMADRLAAIGADFEFHYCTRSQARTAFMRRLLGSAFASKVRFHFDDGAAEQKLDFAATLAHPGAQTHLYVCGPNGFLDTVCASARAIGWSDAQIHFEYFAGQQSSSTGDSGFELELRQSGRVIRVEAEQTCVDALAAIGVEIPTSCRQGVCGTCLTGVIDGLVDHRDLYLLPDEQAANDKFLPCCSRAKSPRLVIDL</sequence>
<dbReference type="InterPro" id="IPR006058">
    <property type="entry name" value="2Fe2S_fd_BS"/>
</dbReference>